<keyword evidence="1" id="KW-1133">Transmembrane helix</keyword>
<dbReference type="GO" id="GO:0071111">
    <property type="term" value="F:cyclic-guanylate-specific phosphodiesterase activity"/>
    <property type="evidence" value="ECO:0007669"/>
    <property type="project" value="InterPro"/>
</dbReference>
<dbReference type="InterPro" id="IPR001633">
    <property type="entry name" value="EAL_dom"/>
</dbReference>
<reference evidence="5" key="1">
    <citation type="submission" date="2016-10" db="EMBL/GenBank/DDBJ databases">
        <authorList>
            <person name="Varghese N."/>
            <person name="Submissions S."/>
        </authorList>
    </citation>
    <scope>NUCLEOTIDE SEQUENCE [LARGE SCALE GENOMIC DNA]</scope>
    <source>
        <strain evidence="5">DSM 43161</strain>
    </source>
</reference>
<dbReference type="Pfam" id="PF00563">
    <property type="entry name" value="EAL"/>
    <property type="match status" value="1"/>
</dbReference>
<evidence type="ECO:0000259" key="3">
    <source>
        <dbReference type="PROSITE" id="PS50887"/>
    </source>
</evidence>
<dbReference type="PROSITE" id="PS50887">
    <property type="entry name" value="GGDEF"/>
    <property type="match status" value="1"/>
</dbReference>
<dbReference type="InterPro" id="IPR050706">
    <property type="entry name" value="Cyclic-di-GMP_PDE-like"/>
</dbReference>
<dbReference type="InterPro" id="IPR029787">
    <property type="entry name" value="Nucleotide_cyclase"/>
</dbReference>
<dbReference type="OrthoDB" id="23692at2"/>
<dbReference type="SUPFAM" id="SSF55073">
    <property type="entry name" value="Nucleotide cyclase"/>
    <property type="match status" value="1"/>
</dbReference>
<dbReference type="CDD" id="cd01948">
    <property type="entry name" value="EAL"/>
    <property type="match status" value="1"/>
</dbReference>
<dbReference type="CDD" id="cd01949">
    <property type="entry name" value="GGDEF"/>
    <property type="match status" value="1"/>
</dbReference>
<dbReference type="EMBL" id="FOWE01000002">
    <property type="protein sequence ID" value="SFO05147.1"/>
    <property type="molecule type" value="Genomic_DNA"/>
</dbReference>
<dbReference type="Proteomes" id="UP000183642">
    <property type="component" value="Unassembled WGS sequence"/>
</dbReference>
<dbReference type="Pfam" id="PF00990">
    <property type="entry name" value="GGDEF"/>
    <property type="match status" value="1"/>
</dbReference>
<dbReference type="SMART" id="SM00052">
    <property type="entry name" value="EAL"/>
    <property type="match status" value="1"/>
</dbReference>
<feature type="transmembrane region" description="Helical" evidence="1">
    <location>
        <begin position="198"/>
        <end position="221"/>
    </location>
</feature>
<feature type="transmembrane region" description="Helical" evidence="1">
    <location>
        <begin position="32"/>
        <end position="54"/>
    </location>
</feature>
<evidence type="ECO:0000313" key="5">
    <source>
        <dbReference type="Proteomes" id="UP000183642"/>
    </source>
</evidence>
<accession>A0A1I5E150</accession>
<organism evidence="4 5">
    <name type="scientific">Geodermatophilus obscurus</name>
    <dbReference type="NCBI Taxonomy" id="1861"/>
    <lineage>
        <taxon>Bacteria</taxon>
        <taxon>Bacillati</taxon>
        <taxon>Actinomycetota</taxon>
        <taxon>Actinomycetes</taxon>
        <taxon>Geodermatophilales</taxon>
        <taxon>Geodermatophilaceae</taxon>
        <taxon>Geodermatophilus</taxon>
    </lineage>
</organism>
<dbReference type="SUPFAM" id="SSF141868">
    <property type="entry name" value="EAL domain-like"/>
    <property type="match status" value="1"/>
</dbReference>
<dbReference type="PANTHER" id="PTHR33121">
    <property type="entry name" value="CYCLIC DI-GMP PHOSPHODIESTERASE PDEF"/>
    <property type="match status" value="1"/>
</dbReference>
<dbReference type="Gene3D" id="3.30.70.270">
    <property type="match status" value="1"/>
</dbReference>
<dbReference type="Gene3D" id="3.20.20.450">
    <property type="entry name" value="EAL domain"/>
    <property type="match status" value="1"/>
</dbReference>
<dbReference type="PANTHER" id="PTHR33121:SF70">
    <property type="entry name" value="SIGNALING PROTEIN YKOW"/>
    <property type="match status" value="1"/>
</dbReference>
<evidence type="ECO:0000259" key="2">
    <source>
        <dbReference type="PROSITE" id="PS50883"/>
    </source>
</evidence>
<dbReference type="AlphaFoldDB" id="A0A1I5E150"/>
<dbReference type="FunFam" id="3.20.20.450:FF:000001">
    <property type="entry name" value="Cyclic di-GMP phosphodiesterase yahA"/>
    <property type="match status" value="1"/>
</dbReference>
<dbReference type="InterPro" id="IPR000160">
    <property type="entry name" value="GGDEF_dom"/>
</dbReference>
<dbReference type="InterPro" id="IPR035919">
    <property type="entry name" value="EAL_sf"/>
</dbReference>
<gene>
    <name evidence="4" type="ORF">SAMN05660359_01217</name>
</gene>
<dbReference type="InterPro" id="IPR043128">
    <property type="entry name" value="Rev_trsase/Diguanyl_cyclase"/>
</dbReference>
<evidence type="ECO:0000313" key="4">
    <source>
        <dbReference type="EMBL" id="SFO05147.1"/>
    </source>
</evidence>
<dbReference type="NCBIfam" id="TIGR00254">
    <property type="entry name" value="GGDEF"/>
    <property type="match status" value="1"/>
</dbReference>
<keyword evidence="1" id="KW-0812">Transmembrane</keyword>
<dbReference type="PROSITE" id="PS50883">
    <property type="entry name" value="EAL"/>
    <property type="match status" value="1"/>
</dbReference>
<sequence>MDGEQTRRTRAGTRRRVPAAVRRVRARLSPHAATGGLVLVLLVLTAFSVTAAVANARAATEARTSAAVSQWATRAVEALAAEEDAADALAVDPDDEDARAGYEEARAETRAAMAGTADSGGAGQDVLTGWMVLHDRYAAAVTQLVTMARNDPTAAAQFEESRVDLYFDTLEVMVTLEAREHWAIAEAALDDVERTQRLLLVLTPVVFGIGLLVVGWLTVVLSRSRRETVAQAEANRRQALHDALTGLPNRTLLRQRAEAALQGAAPGSVALMLIDLDRFKEINDTLGHAYGDVVLQAVADRLGGAVRATDTVARLGGDEFAVLLPGVDGVQAAEDLATRALAALVGGVEADGVSLDVEASIGIAMAGEDGADVESLLRNADIAMYSAKDRSLGVCVYGSELDDHSPERLGLLGDLRRAMDAGELVLHWQPKVSLPGEEVRGVEALLRWHHPERGVIPPGVFVPAAERTPVIRPLTRYVLDVAVAQCARWRAAGRHLDVAVNVSARNLLDDRFVDDVLEVLARWDVPASSLELEVTESAIMADPARAQLILGRLADVGITLSIDDFGAGYTSLSHLKDLPVHQLKIDRSFVAHMTTDRSDALIIRSVVELGRNLGLTTVAEGVEDRATLDRLGELGCDVAQGYLVCRPLPADELERWFDRTRVPAGA</sequence>
<dbReference type="SMART" id="SM00267">
    <property type="entry name" value="GGDEF"/>
    <property type="match status" value="1"/>
</dbReference>
<dbReference type="RefSeq" id="WP_075012557.1">
    <property type="nucleotide sequence ID" value="NZ_FOWE01000002.1"/>
</dbReference>
<name>A0A1I5E150_9ACTN</name>
<feature type="domain" description="GGDEF" evidence="3">
    <location>
        <begin position="267"/>
        <end position="400"/>
    </location>
</feature>
<evidence type="ECO:0000256" key="1">
    <source>
        <dbReference type="SAM" id="Phobius"/>
    </source>
</evidence>
<keyword evidence="1" id="KW-0472">Membrane</keyword>
<proteinExistence type="predicted"/>
<feature type="domain" description="EAL" evidence="2">
    <location>
        <begin position="408"/>
        <end position="661"/>
    </location>
</feature>
<keyword evidence="5" id="KW-1185">Reference proteome</keyword>
<protein>
    <submittedName>
        <fullName evidence="4">Diguanylate cyclase (GGDEF) domain-containing protein</fullName>
    </submittedName>
</protein>